<keyword evidence="2" id="KW-1185">Reference proteome</keyword>
<dbReference type="PhylomeDB" id="A0A0G4EWS0"/>
<protein>
    <submittedName>
        <fullName evidence="1">Uncharacterized protein</fullName>
    </submittedName>
</protein>
<dbReference type="EMBL" id="CDMY01000341">
    <property type="protein sequence ID" value="CEM03427.1"/>
    <property type="molecule type" value="Genomic_DNA"/>
</dbReference>
<organism evidence="1 2">
    <name type="scientific">Vitrella brassicaformis (strain CCMP3155)</name>
    <dbReference type="NCBI Taxonomy" id="1169540"/>
    <lineage>
        <taxon>Eukaryota</taxon>
        <taxon>Sar</taxon>
        <taxon>Alveolata</taxon>
        <taxon>Colpodellida</taxon>
        <taxon>Vitrellaceae</taxon>
        <taxon>Vitrella</taxon>
    </lineage>
</organism>
<sequence length="550" mass="60028">MAASAAAAAVGEKRRCPDGGAVGESASLGALHQSIQYSRSVTDALQAMLEELEERQRALGGSAAAPNKPMEELMKDVLELNVSGEQVRVQRSTLCAVKNSVLATLFGGKFDAALVMNLIMYEEEQVDNIAIPPAKQHDTPFTYWVELLLWDPSHKRRPGGDAFLPAADPATDQQQDAGQPAAAQLRLTAELHRLTKKALEEKAAHEQRLDAIKPLLKTGNVEDDTLVSASVSGSTVTVTIGVAKSLGDDSTFANRFIRYGPTVRAPIEHVRRIVDVVSRAHMKGATITAADVRGAMGDLAINKYRHALTMYGLDSDRHLGPADGLLTTEHLLKMRQWCDGWLPAPAQIPSCVGDPVMRIYKATVNGWRWLDFFDAVKGHSPLLLISKVAGSNELFAVIIEGPIEVTGTAKSRPDTRAFGFKLQGTDSHPHVGYIGQHDIICIAGTQERVTEFIDFSSAESELTAVLHTACFSFGIRQAAQIGAPAAASDETMQRCQGAMLEDEQPDEWRQWEWPDVRLSDYSDDDDRVLLPVSVKGWHFDIDELEAYKLA</sequence>
<evidence type="ECO:0000313" key="1">
    <source>
        <dbReference type="EMBL" id="CEM03427.1"/>
    </source>
</evidence>
<dbReference type="OrthoDB" id="2414723at2759"/>
<dbReference type="Gene3D" id="3.30.710.10">
    <property type="entry name" value="Potassium Channel Kv1.1, Chain A"/>
    <property type="match status" value="1"/>
</dbReference>
<evidence type="ECO:0000313" key="2">
    <source>
        <dbReference type="Proteomes" id="UP000041254"/>
    </source>
</evidence>
<dbReference type="InParanoid" id="A0A0G4EWS0"/>
<reference evidence="1 2" key="1">
    <citation type="submission" date="2014-11" db="EMBL/GenBank/DDBJ databases">
        <authorList>
            <person name="Zhu J."/>
            <person name="Qi W."/>
            <person name="Song R."/>
        </authorList>
    </citation>
    <scope>NUCLEOTIDE SEQUENCE [LARGE SCALE GENOMIC DNA]</scope>
</reference>
<proteinExistence type="predicted"/>
<dbReference type="AlphaFoldDB" id="A0A0G4EWS0"/>
<name>A0A0G4EWS0_VITBC</name>
<dbReference type="VEuPathDB" id="CryptoDB:Vbra_13892"/>
<accession>A0A0G4EWS0</accession>
<gene>
    <name evidence="1" type="ORF">Vbra_13892</name>
</gene>
<dbReference type="Proteomes" id="UP000041254">
    <property type="component" value="Unassembled WGS sequence"/>
</dbReference>
<dbReference type="InterPro" id="IPR011333">
    <property type="entry name" value="SKP1/BTB/POZ_sf"/>
</dbReference>